<dbReference type="InterPro" id="IPR051415">
    <property type="entry name" value="LAAT-1"/>
</dbReference>
<dbReference type="PANTHER" id="PTHR16201:SF34">
    <property type="entry name" value="LYSOSOMAL AMINO ACID TRANSPORTER 1"/>
    <property type="match status" value="1"/>
</dbReference>
<evidence type="ECO:0000256" key="6">
    <source>
        <dbReference type="ARBA" id="ARBA00050768"/>
    </source>
</evidence>
<dbReference type="OrthoDB" id="8048523at2759"/>
<dbReference type="GO" id="GO:0015174">
    <property type="term" value="F:basic amino acid transmembrane transporter activity"/>
    <property type="evidence" value="ECO:0007669"/>
    <property type="project" value="TreeGrafter"/>
</dbReference>
<evidence type="ECO:0000256" key="8">
    <source>
        <dbReference type="SAM" id="Phobius"/>
    </source>
</evidence>
<protein>
    <recommendedName>
        <fullName evidence="11">PQ-loop-domain-containing protein</fullName>
    </recommendedName>
</protein>
<feature type="region of interest" description="Disordered" evidence="7">
    <location>
        <begin position="142"/>
        <end position="174"/>
    </location>
</feature>
<evidence type="ECO:0000256" key="4">
    <source>
        <dbReference type="ARBA" id="ARBA00023136"/>
    </source>
</evidence>
<reference evidence="9" key="2">
    <citation type="submission" date="2021-10" db="EMBL/GenBank/DDBJ databases">
        <title>Phylogenomics reveals ancestral predisposition of the termite-cultivated fungus Termitomyces towards a domesticated lifestyle.</title>
        <authorList>
            <person name="Auxier B."/>
            <person name="Grum-Grzhimaylo A."/>
            <person name="Cardenas M.E."/>
            <person name="Lodge J.D."/>
            <person name="Laessoe T."/>
            <person name="Pedersen O."/>
            <person name="Smith M.E."/>
            <person name="Kuyper T.W."/>
            <person name="Franco-Molano E.A."/>
            <person name="Baroni T.J."/>
            <person name="Aanen D.K."/>
        </authorList>
    </citation>
    <scope>NUCLEOTIDE SEQUENCE</scope>
    <source>
        <strain evidence="9">D49</strain>
    </source>
</reference>
<comment type="similarity">
    <text evidence="5">Belongs to the laat-1 family.</text>
</comment>
<evidence type="ECO:0000256" key="2">
    <source>
        <dbReference type="ARBA" id="ARBA00022692"/>
    </source>
</evidence>
<evidence type="ECO:0000313" key="9">
    <source>
        <dbReference type="EMBL" id="KAG5653832.1"/>
    </source>
</evidence>
<dbReference type="GO" id="GO:0000329">
    <property type="term" value="C:fungal-type vacuole membrane"/>
    <property type="evidence" value="ECO:0007669"/>
    <property type="project" value="TreeGrafter"/>
</dbReference>
<comment type="subcellular location">
    <subcellularLocation>
        <location evidence="1">Membrane</location>
        <topology evidence="1">Multi-pass membrane protein</topology>
    </subcellularLocation>
</comment>
<dbReference type="GO" id="GO:0034488">
    <property type="term" value="P:basic amino acid transmembrane export from vacuole"/>
    <property type="evidence" value="ECO:0007669"/>
    <property type="project" value="TreeGrafter"/>
</dbReference>
<dbReference type="PANTHER" id="PTHR16201">
    <property type="entry name" value="SEVEN TRANSMEMBRANE PROTEIN 1-RELATED"/>
    <property type="match status" value="1"/>
</dbReference>
<dbReference type="SMART" id="SM00679">
    <property type="entry name" value="CTNS"/>
    <property type="match status" value="2"/>
</dbReference>
<keyword evidence="10" id="KW-1185">Reference proteome</keyword>
<keyword evidence="3 8" id="KW-1133">Transmembrane helix</keyword>
<dbReference type="InterPro" id="IPR006603">
    <property type="entry name" value="PQ-loop_rpt"/>
</dbReference>
<evidence type="ECO:0000313" key="10">
    <source>
        <dbReference type="Proteomes" id="UP000717328"/>
    </source>
</evidence>
<dbReference type="FunFam" id="1.20.1280.290:FF:000009">
    <property type="entry name" value="PQ loop repeat family protein"/>
    <property type="match status" value="1"/>
</dbReference>
<evidence type="ECO:0000256" key="7">
    <source>
        <dbReference type="SAM" id="MobiDB-lite"/>
    </source>
</evidence>
<accession>A0A9P7GVW4</accession>
<comment type="catalytic activity">
    <reaction evidence="6">
        <text>L-histidine(out) + L-arginine(in) = L-histidine(in) + L-arginine(out)</text>
        <dbReference type="Rhea" id="RHEA:71063"/>
        <dbReference type="ChEBI" id="CHEBI:32682"/>
        <dbReference type="ChEBI" id="CHEBI:57595"/>
    </reaction>
</comment>
<organism evidence="9 10">
    <name type="scientific">Sphagnurus paluster</name>
    <dbReference type="NCBI Taxonomy" id="117069"/>
    <lineage>
        <taxon>Eukaryota</taxon>
        <taxon>Fungi</taxon>
        <taxon>Dikarya</taxon>
        <taxon>Basidiomycota</taxon>
        <taxon>Agaricomycotina</taxon>
        <taxon>Agaricomycetes</taxon>
        <taxon>Agaricomycetidae</taxon>
        <taxon>Agaricales</taxon>
        <taxon>Tricholomatineae</taxon>
        <taxon>Lyophyllaceae</taxon>
        <taxon>Sphagnurus</taxon>
    </lineage>
</organism>
<evidence type="ECO:0000256" key="3">
    <source>
        <dbReference type="ARBA" id="ARBA00022989"/>
    </source>
</evidence>
<dbReference type="Pfam" id="PF04193">
    <property type="entry name" value="PQ-loop"/>
    <property type="match status" value="2"/>
</dbReference>
<evidence type="ECO:0000256" key="5">
    <source>
        <dbReference type="ARBA" id="ARBA00038039"/>
    </source>
</evidence>
<dbReference type="EMBL" id="JABCKI010000031">
    <property type="protein sequence ID" value="KAG5653832.1"/>
    <property type="molecule type" value="Genomic_DNA"/>
</dbReference>
<feature type="transmembrane region" description="Helical" evidence="8">
    <location>
        <begin position="397"/>
        <end position="415"/>
    </location>
</feature>
<feature type="region of interest" description="Disordered" evidence="7">
    <location>
        <begin position="483"/>
        <end position="507"/>
    </location>
</feature>
<dbReference type="Proteomes" id="UP000717328">
    <property type="component" value="Unassembled WGS sequence"/>
</dbReference>
<feature type="transmembrane region" description="Helical" evidence="8">
    <location>
        <begin position="276"/>
        <end position="294"/>
    </location>
</feature>
<keyword evidence="4 8" id="KW-0472">Membrane</keyword>
<name>A0A9P7GVW4_9AGAR</name>
<sequence length="507" mass="55469">MLSAPSVSELLGYTSIACWLGAQFPQVLENLRRQSCEGLALPFLANWLLGDASNLVGCILTHQLPFQTYLATYFVCIDCTLVAQYIYYTSRAKSIGTPFTHPRPLPPAARPHGVSIDRGAVRYRTLSAVAANVAATAALAAQQDDHAEHRRRWHSRTTDQARDSSQAGDLADDDDVDENALSALANSFHSEAGHESRRQRVSWSIERHRTRSGSLGVRPGLLTTPLHAVQPLPSADSLIDMGGRGRPIEREIDVELEIEPEVASPKRRSSRASKRGATMLFLSTWALFGMGTLAGGKYGFTTNPQANVGKVLAVRGLGMESVALHIPAAQLESLQGGVYHGPPSYSVPLYEAFKTEPISERAIGRIFAWMCTVLYLTSRLPQIWKNFVRKSVEGLSMYLFVFAFLGNVFYVASILSSPNMRLPAPEAAAFITESIPYLIGSAGTLMFDVTIVGQSFIYRPRHRRHGPMHSSRIEEETGLLSGDTVARQASGSTVLPRGRSSRTRTSV</sequence>
<evidence type="ECO:0008006" key="11">
    <source>
        <dbReference type="Google" id="ProtNLM"/>
    </source>
</evidence>
<dbReference type="AlphaFoldDB" id="A0A9P7GVW4"/>
<gene>
    <name evidence="9" type="ORF">H0H81_010105</name>
</gene>
<comment type="caution">
    <text evidence="9">The sequence shown here is derived from an EMBL/GenBank/DDBJ whole genome shotgun (WGS) entry which is preliminary data.</text>
</comment>
<evidence type="ECO:0000256" key="1">
    <source>
        <dbReference type="ARBA" id="ARBA00004141"/>
    </source>
</evidence>
<proteinExistence type="inferred from homology"/>
<dbReference type="Gene3D" id="1.20.1280.290">
    <property type="match status" value="2"/>
</dbReference>
<keyword evidence="2 8" id="KW-0812">Transmembrane</keyword>
<reference evidence="9" key="1">
    <citation type="submission" date="2021-02" db="EMBL/GenBank/DDBJ databases">
        <authorList>
            <person name="Nieuwenhuis M."/>
            <person name="Van De Peppel L.J.J."/>
        </authorList>
    </citation>
    <scope>NUCLEOTIDE SEQUENCE</scope>
    <source>
        <strain evidence="9">D49</strain>
    </source>
</reference>
<feature type="transmembrane region" description="Helical" evidence="8">
    <location>
        <begin position="435"/>
        <end position="458"/>
    </location>
</feature>